<keyword evidence="4" id="KW-0378">Hydrolase</keyword>
<sequence>MREYRRPVDAGGSKESEAVTMAELDALPLIPRPRHVARHPGEAAVGWLAIEALPDGLSTYRDEIFALAKVVAGTPDLPVLPVTFDRFDGRPEEYTLCIQRDEVRIRATDALAALHAMRTLVDVWDSADGPALPLADIEDGPSFATRGVFVESYAGVDHMDLAEWRRHIDRLAQLKLNTLGVSIYGCWDIHHGQRSEWLFTPLDEFPELRSPRRMVTWDPATEREIEYHYLPRMFEHDFFGDIVCYARERGIDVLPQLGGPGHSTLIPRCLPELSAVDEDGNPTGYGYCVSRTTARDTLTRLIRALARQHLTPNGVRRLHVAGDEYYPIRNVDPDDRTRVVSPYCRCTGCGQLSPGQLLMEYLVLVGQVLAENDITMVHWHDTLVREGVLDDYLDRLDAAGVPEPVIAWWKYNDPVPTPRTDRAESWSCPTTGLAPFLFQLDFGTNIETVLRRGQAAGTSGAFAYSISDPSDHANVAFLADFAWNCDPSEGAASFRRRWARLICPDDPDTAGYVLSMASTITACYPLMMYLLNHVHPLFATTSPDDVPYPDGVLSAFAAPQPALGDVVRQVIETLRDALATMPNGRDVRHWPNPVTAWRNETTRMADTLDLFLAVLDAARQSEPPTEHETAQLASRATALLHLAANSKAPYVAPVALREHWGLIRDIEPVIKRLRDTDGLRPAESWYAWLL</sequence>
<evidence type="ECO:0000256" key="4">
    <source>
        <dbReference type="ARBA" id="ARBA00022801"/>
    </source>
</evidence>
<keyword evidence="7" id="KW-1185">Reference proteome</keyword>
<dbReference type="Gene3D" id="3.30.379.10">
    <property type="entry name" value="Chitobiase/beta-hexosaminidase domain 2-like"/>
    <property type="match status" value="1"/>
</dbReference>
<dbReference type="SUPFAM" id="SSF51445">
    <property type="entry name" value="(Trans)glycosidases"/>
    <property type="match status" value="1"/>
</dbReference>
<evidence type="ECO:0000313" key="6">
    <source>
        <dbReference type="EMBL" id="MFC6866730.1"/>
    </source>
</evidence>
<dbReference type="EMBL" id="JBHSXX010000001">
    <property type="protein sequence ID" value="MFC6866730.1"/>
    <property type="molecule type" value="Genomic_DNA"/>
</dbReference>
<protein>
    <recommendedName>
        <fullName evidence="3">beta-N-acetylhexosaminidase</fullName>
        <ecNumber evidence="3">3.2.1.52</ecNumber>
    </recommendedName>
</protein>
<evidence type="ECO:0000313" key="7">
    <source>
        <dbReference type="Proteomes" id="UP001596337"/>
    </source>
</evidence>
<evidence type="ECO:0000259" key="5">
    <source>
        <dbReference type="Pfam" id="PF00728"/>
    </source>
</evidence>
<dbReference type="InterPro" id="IPR029018">
    <property type="entry name" value="Hex-like_dom2"/>
</dbReference>
<dbReference type="Gene3D" id="3.20.20.80">
    <property type="entry name" value="Glycosidases"/>
    <property type="match status" value="1"/>
</dbReference>
<proteinExistence type="inferred from homology"/>
<comment type="catalytic activity">
    <reaction evidence="1">
        <text>Hydrolysis of terminal non-reducing N-acetyl-D-hexosamine residues in N-acetyl-beta-D-hexosaminides.</text>
        <dbReference type="EC" id="3.2.1.52"/>
    </reaction>
</comment>
<dbReference type="RefSeq" id="WP_345393081.1">
    <property type="nucleotide sequence ID" value="NZ_BAABLA010000015.1"/>
</dbReference>
<dbReference type="EC" id="3.2.1.52" evidence="3"/>
<gene>
    <name evidence="6" type="ORF">ACFQGD_06180</name>
</gene>
<comment type="caution">
    <text evidence="6">The sequence shown here is derived from an EMBL/GenBank/DDBJ whole genome shotgun (WGS) entry which is preliminary data.</text>
</comment>
<evidence type="ECO:0000256" key="2">
    <source>
        <dbReference type="ARBA" id="ARBA00006285"/>
    </source>
</evidence>
<dbReference type="PRINTS" id="PR00738">
    <property type="entry name" value="GLHYDRLASE20"/>
</dbReference>
<dbReference type="PANTHER" id="PTHR22600">
    <property type="entry name" value="BETA-HEXOSAMINIDASE"/>
    <property type="match status" value="1"/>
</dbReference>
<accession>A0ABW2BWP0</accession>
<dbReference type="InterPro" id="IPR015883">
    <property type="entry name" value="Glyco_hydro_20_cat"/>
</dbReference>
<feature type="domain" description="Glycoside hydrolase family 20 catalytic" evidence="5">
    <location>
        <begin position="159"/>
        <end position="387"/>
    </location>
</feature>
<evidence type="ECO:0000256" key="3">
    <source>
        <dbReference type="ARBA" id="ARBA00012663"/>
    </source>
</evidence>
<evidence type="ECO:0000256" key="1">
    <source>
        <dbReference type="ARBA" id="ARBA00001231"/>
    </source>
</evidence>
<organism evidence="6 7">
    <name type="scientific">Haloechinothrix salitolerans</name>
    <dbReference type="NCBI Taxonomy" id="926830"/>
    <lineage>
        <taxon>Bacteria</taxon>
        <taxon>Bacillati</taxon>
        <taxon>Actinomycetota</taxon>
        <taxon>Actinomycetes</taxon>
        <taxon>Pseudonocardiales</taxon>
        <taxon>Pseudonocardiaceae</taxon>
        <taxon>Haloechinothrix</taxon>
    </lineage>
</organism>
<name>A0ABW2BWP0_9PSEU</name>
<dbReference type="InterPro" id="IPR025705">
    <property type="entry name" value="Beta_hexosaminidase_sua/sub"/>
</dbReference>
<dbReference type="InterPro" id="IPR017853">
    <property type="entry name" value="GH"/>
</dbReference>
<dbReference type="Pfam" id="PF00728">
    <property type="entry name" value="Glyco_hydro_20"/>
    <property type="match status" value="1"/>
</dbReference>
<comment type="similarity">
    <text evidence="2">Belongs to the glycosyl hydrolase 20 family.</text>
</comment>
<dbReference type="Proteomes" id="UP001596337">
    <property type="component" value="Unassembled WGS sequence"/>
</dbReference>
<dbReference type="SUPFAM" id="SSF55545">
    <property type="entry name" value="beta-N-acetylhexosaminidase-like domain"/>
    <property type="match status" value="1"/>
</dbReference>
<dbReference type="PANTHER" id="PTHR22600:SF57">
    <property type="entry name" value="BETA-N-ACETYLHEXOSAMINIDASE"/>
    <property type="match status" value="1"/>
</dbReference>
<reference evidence="7" key="1">
    <citation type="journal article" date="2019" name="Int. J. Syst. Evol. Microbiol.">
        <title>The Global Catalogue of Microorganisms (GCM) 10K type strain sequencing project: providing services to taxonomists for standard genome sequencing and annotation.</title>
        <authorList>
            <consortium name="The Broad Institute Genomics Platform"/>
            <consortium name="The Broad Institute Genome Sequencing Center for Infectious Disease"/>
            <person name="Wu L."/>
            <person name="Ma J."/>
        </authorList>
    </citation>
    <scope>NUCLEOTIDE SEQUENCE [LARGE SCALE GENOMIC DNA]</scope>
    <source>
        <strain evidence="7">KCTC 32255</strain>
    </source>
</reference>